<keyword evidence="7" id="KW-0406">Ion transport</keyword>
<evidence type="ECO:0000259" key="14">
    <source>
        <dbReference type="Pfam" id="PF00593"/>
    </source>
</evidence>
<evidence type="ECO:0000256" key="2">
    <source>
        <dbReference type="ARBA" id="ARBA00022448"/>
    </source>
</evidence>
<evidence type="ECO:0000313" key="16">
    <source>
        <dbReference type="EMBL" id="MCP3730598.1"/>
    </source>
</evidence>
<sequence>MKSTSGQLRLAMVGVSAVALIHATASFAQDAAGPVQSPAAAQPDDAVEGLEEIVVTAQKRSENIRDVPISITSLSTETLEKVGVTNTLQLTNAVPGLRMERVGSTTIPAIRGVSTLTTTAGSQPNVAIYVDNVYVSNQTAGTFDLPDISRVDVLKGPQGTLFGRNATGGAIQVFTRDPSMDALEGQFNIGYGNFNTFTLKGYVSAPIVPEKLAISVSGFRETADNYFVNLVPSVPLEKIHNYVIRGKLLFTPTDATRVLLTGMISQHRGAETTQFFPVDGYTRARTIAGSIIPTKPYEVASNLQQTEKVTAKGVNLQISQETGIGDFSLLGSWDTSTYEGTSPAFAGALPGGRRGLNYIQVFEDTAYSAELNFASKKFGGFSFIAGTNYYDDLNGANAVVVDTDIPPAAANQISVYSKLKTRAFAVYGEATYELTDALSVIGGIRYSSEERTLLGSTVAGTPATGNFYQFAQKTFNSVTQRASIRYKVTDDANAYFTYSTGFKSGNFSGSIPFNRTPESCAAANVTTPGSCVFPGSVKPEKITAYEVGLKSAITPWINLDVALFYNRLRDIQVLFFTNTCVVAPCPPNGLTPLGTLSNAAVAKMYGVEVSLDAKLSRELRVTGGISLLDASFSSYPNASWNIPNGLGTGLIQAPTSSATGKQLPRAPKATANLSATYTKEADPGTFSFTVNGYASERIYYDVGNVYSQKPYATLGLSASFTPAAVPNLTVTAWGVNITSTRVMLANFYNANGANEAYQRPATYGVRAAFTF</sequence>
<reference evidence="16" key="1">
    <citation type="submission" date="2022-05" db="EMBL/GenBank/DDBJ databases">
        <title>Sphingomonas sp. strain MG17 Genome sequencing and assembly.</title>
        <authorList>
            <person name="Kim I."/>
        </authorList>
    </citation>
    <scope>NUCLEOTIDE SEQUENCE</scope>
    <source>
        <strain evidence="16">MG17</strain>
    </source>
</reference>
<proteinExistence type="inferred from homology"/>
<dbReference type="PANTHER" id="PTHR32552">
    <property type="entry name" value="FERRICHROME IRON RECEPTOR-RELATED"/>
    <property type="match status" value="1"/>
</dbReference>
<dbReference type="InterPro" id="IPR039426">
    <property type="entry name" value="TonB-dep_rcpt-like"/>
</dbReference>
<dbReference type="GO" id="GO:0009279">
    <property type="term" value="C:cell outer membrane"/>
    <property type="evidence" value="ECO:0007669"/>
    <property type="project" value="UniProtKB-SubCell"/>
</dbReference>
<feature type="domain" description="TonB-dependent receptor plug" evidence="15">
    <location>
        <begin position="64"/>
        <end position="170"/>
    </location>
</feature>
<feature type="domain" description="TonB-dependent receptor-like beta-barrel" evidence="14">
    <location>
        <begin position="306"/>
        <end position="736"/>
    </location>
</feature>
<dbReference type="InterPro" id="IPR012910">
    <property type="entry name" value="Plug_dom"/>
</dbReference>
<protein>
    <submittedName>
        <fullName evidence="16">TonB-dependent receptor</fullName>
    </submittedName>
</protein>
<gene>
    <name evidence="16" type="ORF">M9978_09180</name>
</gene>
<evidence type="ECO:0000256" key="7">
    <source>
        <dbReference type="ARBA" id="ARBA00023065"/>
    </source>
</evidence>
<dbReference type="CDD" id="cd01347">
    <property type="entry name" value="ligand_gated_channel"/>
    <property type="match status" value="1"/>
</dbReference>
<organism evidence="16 17">
    <name type="scientific">Sphingomonas tagetis</name>
    <dbReference type="NCBI Taxonomy" id="2949092"/>
    <lineage>
        <taxon>Bacteria</taxon>
        <taxon>Pseudomonadati</taxon>
        <taxon>Pseudomonadota</taxon>
        <taxon>Alphaproteobacteria</taxon>
        <taxon>Sphingomonadales</taxon>
        <taxon>Sphingomonadaceae</taxon>
        <taxon>Sphingomonas</taxon>
    </lineage>
</organism>
<evidence type="ECO:0000313" key="17">
    <source>
        <dbReference type="Proteomes" id="UP001139451"/>
    </source>
</evidence>
<keyword evidence="17" id="KW-1185">Reference proteome</keyword>
<dbReference type="RefSeq" id="WP_254292722.1">
    <property type="nucleotide sequence ID" value="NZ_JAMLDX010000005.1"/>
</dbReference>
<dbReference type="AlphaFoldDB" id="A0A9X2HGX8"/>
<feature type="signal peptide" evidence="13">
    <location>
        <begin position="1"/>
        <end position="28"/>
    </location>
</feature>
<dbReference type="Pfam" id="PF07715">
    <property type="entry name" value="Plug"/>
    <property type="match status" value="1"/>
</dbReference>
<dbReference type="PROSITE" id="PS52016">
    <property type="entry name" value="TONB_DEPENDENT_REC_3"/>
    <property type="match status" value="1"/>
</dbReference>
<dbReference type="InterPro" id="IPR036942">
    <property type="entry name" value="Beta-barrel_TonB_sf"/>
</dbReference>
<dbReference type="Pfam" id="PF00593">
    <property type="entry name" value="TonB_dep_Rec_b-barrel"/>
    <property type="match status" value="1"/>
</dbReference>
<keyword evidence="16" id="KW-0675">Receptor</keyword>
<feature type="chain" id="PRO_5040750497" evidence="13">
    <location>
        <begin position="29"/>
        <end position="771"/>
    </location>
</feature>
<dbReference type="Gene3D" id="2.40.170.20">
    <property type="entry name" value="TonB-dependent receptor, beta-barrel domain"/>
    <property type="match status" value="1"/>
</dbReference>
<comment type="caution">
    <text evidence="16">The sequence shown here is derived from an EMBL/GenBank/DDBJ whole genome shotgun (WGS) entry which is preliminary data.</text>
</comment>
<dbReference type="Proteomes" id="UP001139451">
    <property type="component" value="Unassembled WGS sequence"/>
</dbReference>
<keyword evidence="2 11" id="KW-0813">Transport</keyword>
<keyword evidence="8 12" id="KW-0798">TonB box</keyword>
<evidence type="ECO:0000256" key="6">
    <source>
        <dbReference type="ARBA" id="ARBA00023004"/>
    </source>
</evidence>
<keyword evidence="3 11" id="KW-1134">Transmembrane beta strand</keyword>
<dbReference type="EMBL" id="JAMLDX010000005">
    <property type="protein sequence ID" value="MCP3730598.1"/>
    <property type="molecule type" value="Genomic_DNA"/>
</dbReference>
<evidence type="ECO:0000256" key="13">
    <source>
        <dbReference type="SAM" id="SignalP"/>
    </source>
</evidence>
<keyword evidence="10 11" id="KW-0998">Cell outer membrane</keyword>
<evidence type="ECO:0000256" key="1">
    <source>
        <dbReference type="ARBA" id="ARBA00004571"/>
    </source>
</evidence>
<accession>A0A9X2HGX8</accession>
<dbReference type="PANTHER" id="PTHR32552:SF81">
    <property type="entry name" value="TONB-DEPENDENT OUTER MEMBRANE RECEPTOR"/>
    <property type="match status" value="1"/>
</dbReference>
<name>A0A9X2HGX8_9SPHN</name>
<evidence type="ECO:0000256" key="12">
    <source>
        <dbReference type="RuleBase" id="RU003357"/>
    </source>
</evidence>
<keyword evidence="5 11" id="KW-0812">Transmembrane</keyword>
<keyword evidence="6" id="KW-0408">Iron</keyword>
<comment type="similarity">
    <text evidence="11 12">Belongs to the TonB-dependent receptor family.</text>
</comment>
<dbReference type="InterPro" id="IPR000531">
    <property type="entry name" value="Beta-barrel_TonB"/>
</dbReference>
<dbReference type="GO" id="GO:0006826">
    <property type="term" value="P:iron ion transport"/>
    <property type="evidence" value="ECO:0007669"/>
    <property type="project" value="UniProtKB-KW"/>
</dbReference>
<keyword evidence="13" id="KW-0732">Signal</keyword>
<comment type="subcellular location">
    <subcellularLocation>
        <location evidence="1 11">Cell outer membrane</location>
        <topology evidence="1 11">Multi-pass membrane protein</topology>
    </subcellularLocation>
</comment>
<evidence type="ECO:0000256" key="4">
    <source>
        <dbReference type="ARBA" id="ARBA00022496"/>
    </source>
</evidence>
<evidence type="ECO:0000256" key="8">
    <source>
        <dbReference type="ARBA" id="ARBA00023077"/>
    </source>
</evidence>
<evidence type="ECO:0000256" key="11">
    <source>
        <dbReference type="PROSITE-ProRule" id="PRU01360"/>
    </source>
</evidence>
<evidence type="ECO:0000259" key="15">
    <source>
        <dbReference type="Pfam" id="PF07715"/>
    </source>
</evidence>
<evidence type="ECO:0000256" key="9">
    <source>
        <dbReference type="ARBA" id="ARBA00023136"/>
    </source>
</evidence>
<keyword evidence="9 11" id="KW-0472">Membrane</keyword>
<evidence type="ECO:0000256" key="3">
    <source>
        <dbReference type="ARBA" id="ARBA00022452"/>
    </source>
</evidence>
<dbReference type="SUPFAM" id="SSF56935">
    <property type="entry name" value="Porins"/>
    <property type="match status" value="1"/>
</dbReference>
<keyword evidence="4" id="KW-0410">Iron transport</keyword>
<evidence type="ECO:0000256" key="5">
    <source>
        <dbReference type="ARBA" id="ARBA00022692"/>
    </source>
</evidence>
<evidence type="ECO:0000256" key="10">
    <source>
        <dbReference type="ARBA" id="ARBA00023237"/>
    </source>
</evidence>